<dbReference type="AlphaFoldDB" id="A0A6N9Q8P7"/>
<keyword evidence="2" id="KW-0378">Hydrolase</keyword>
<dbReference type="OrthoDB" id="9789777at2"/>
<comment type="caution">
    <text evidence="2">The sequence shown here is derived from an EMBL/GenBank/DDBJ whole genome shotgun (WGS) entry which is preliminary data.</text>
</comment>
<dbReference type="EMBL" id="SIJB01000067">
    <property type="protein sequence ID" value="NBI31232.1"/>
    <property type="molecule type" value="Genomic_DNA"/>
</dbReference>
<dbReference type="SUPFAM" id="SSF52499">
    <property type="entry name" value="Isochorismatase-like hydrolases"/>
    <property type="match status" value="1"/>
</dbReference>
<reference evidence="2 3" key="1">
    <citation type="submission" date="2019-01" db="EMBL/GenBank/DDBJ databases">
        <title>Chengkuizengella sp. nov., isolated from deep-sea sediment of East Pacific Ocean.</title>
        <authorList>
            <person name="Yang J."/>
            <person name="Lai Q."/>
            <person name="Shao Z."/>
        </authorList>
    </citation>
    <scope>NUCLEOTIDE SEQUENCE [LARGE SCALE GENOMIC DNA]</scope>
    <source>
        <strain evidence="2 3">YPA3-1-1</strain>
    </source>
</reference>
<sequence length="182" mass="20153">MFLGVESHHRQSILNNVIGLAKSAKVFEVPTILTTVGAKGFSGSLHPEIQAVFPQQEPIDRTSLNAWEDKRIVKAVKSIGRKKIIFAGLWTEICLAFPALSALDEGYDVHIITDASGGVSMEAHDMAIQRMIQAGAKPLTWEVVLFEWQRDWARLETVDAAKNISRQHSGAFGVGLFFTDHR</sequence>
<feature type="domain" description="Isochorismatase-like" evidence="1">
    <location>
        <begin position="4"/>
        <end position="142"/>
    </location>
</feature>
<evidence type="ECO:0000313" key="3">
    <source>
        <dbReference type="Proteomes" id="UP000448943"/>
    </source>
</evidence>
<dbReference type="InterPro" id="IPR036380">
    <property type="entry name" value="Isochorismatase-like_sf"/>
</dbReference>
<name>A0A6N9Q8P7_9BACL</name>
<evidence type="ECO:0000313" key="2">
    <source>
        <dbReference type="EMBL" id="NBI31232.1"/>
    </source>
</evidence>
<dbReference type="InterPro" id="IPR000868">
    <property type="entry name" value="Isochorismatase-like_dom"/>
</dbReference>
<keyword evidence="3" id="KW-1185">Reference proteome</keyword>
<dbReference type="Gene3D" id="3.40.50.850">
    <property type="entry name" value="Isochorismatase-like"/>
    <property type="match status" value="1"/>
</dbReference>
<dbReference type="CDD" id="cd01012">
    <property type="entry name" value="YcaC_related"/>
    <property type="match status" value="1"/>
</dbReference>
<proteinExistence type="predicted"/>
<organism evidence="2 3">
    <name type="scientific">Chengkuizengella marina</name>
    <dbReference type="NCBI Taxonomy" id="2507566"/>
    <lineage>
        <taxon>Bacteria</taxon>
        <taxon>Bacillati</taxon>
        <taxon>Bacillota</taxon>
        <taxon>Bacilli</taxon>
        <taxon>Bacillales</taxon>
        <taxon>Paenibacillaceae</taxon>
        <taxon>Chengkuizengella</taxon>
    </lineage>
</organism>
<dbReference type="GO" id="GO:0016787">
    <property type="term" value="F:hydrolase activity"/>
    <property type="evidence" value="ECO:0007669"/>
    <property type="project" value="UniProtKB-KW"/>
</dbReference>
<dbReference type="PANTHER" id="PTHR43559:SF1">
    <property type="entry name" value="HYDROLASE"/>
    <property type="match status" value="1"/>
</dbReference>
<accession>A0A6N9Q8P7</accession>
<evidence type="ECO:0000259" key="1">
    <source>
        <dbReference type="Pfam" id="PF00857"/>
    </source>
</evidence>
<protein>
    <submittedName>
        <fullName evidence="2">Hydrolase</fullName>
    </submittedName>
</protein>
<dbReference type="InterPro" id="IPR053152">
    <property type="entry name" value="Hydrolase_YcaC-like"/>
</dbReference>
<gene>
    <name evidence="2" type="ORF">ERL59_20085</name>
</gene>
<dbReference type="Proteomes" id="UP000448943">
    <property type="component" value="Unassembled WGS sequence"/>
</dbReference>
<dbReference type="PANTHER" id="PTHR43559">
    <property type="entry name" value="HYDROLASE YCAC-RELATED"/>
    <property type="match status" value="1"/>
</dbReference>
<dbReference type="Pfam" id="PF00857">
    <property type="entry name" value="Isochorismatase"/>
    <property type="match status" value="1"/>
</dbReference>